<name>A0A4Y2BM30_ARAVE</name>
<gene>
    <name evidence="2" type="ORF">AVEN_119061_1</name>
</gene>
<proteinExistence type="predicted"/>
<dbReference type="EMBL" id="BGPR01000088">
    <property type="protein sequence ID" value="GBL92659.1"/>
    <property type="molecule type" value="Genomic_DNA"/>
</dbReference>
<keyword evidence="1" id="KW-1133">Transmembrane helix</keyword>
<organism evidence="2 3">
    <name type="scientific">Araneus ventricosus</name>
    <name type="common">Orbweaver spider</name>
    <name type="synonym">Epeira ventricosa</name>
    <dbReference type="NCBI Taxonomy" id="182803"/>
    <lineage>
        <taxon>Eukaryota</taxon>
        <taxon>Metazoa</taxon>
        <taxon>Ecdysozoa</taxon>
        <taxon>Arthropoda</taxon>
        <taxon>Chelicerata</taxon>
        <taxon>Arachnida</taxon>
        <taxon>Araneae</taxon>
        <taxon>Araneomorphae</taxon>
        <taxon>Entelegynae</taxon>
        <taxon>Araneoidea</taxon>
        <taxon>Araneidae</taxon>
        <taxon>Araneus</taxon>
    </lineage>
</organism>
<keyword evidence="1" id="KW-0472">Membrane</keyword>
<protein>
    <submittedName>
        <fullName evidence="2">Uncharacterized protein</fullName>
    </submittedName>
</protein>
<dbReference type="AlphaFoldDB" id="A0A4Y2BM30"/>
<keyword evidence="1" id="KW-0812">Transmembrane</keyword>
<comment type="caution">
    <text evidence="2">The sequence shown here is derived from an EMBL/GenBank/DDBJ whole genome shotgun (WGS) entry which is preliminary data.</text>
</comment>
<feature type="transmembrane region" description="Helical" evidence="1">
    <location>
        <begin position="20"/>
        <end position="41"/>
    </location>
</feature>
<sequence length="96" mass="11239">MSYPCLVNDRFDDPDAHDRMLAYLRACRIVIAVWILAVSYWNNSSTLHWTASQGLNQYSDVSLCIQKHRNINKRDLTVIPNPSFNYNTRRLHAPFK</sequence>
<dbReference type="Proteomes" id="UP000499080">
    <property type="component" value="Unassembled WGS sequence"/>
</dbReference>
<evidence type="ECO:0000313" key="2">
    <source>
        <dbReference type="EMBL" id="GBL92659.1"/>
    </source>
</evidence>
<keyword evidence="3" id="KW-1185">Reference proteome</keyword>
<accession>A0A4Y2BM30</accession>
<evidence type="ECO:0000256" key="1">
    <source>
        <dbReference type="SAM" id="Phobius"/>
    </source>
</evidence>
<evidence type="ECO:0000313" key="3">
    <source>
        <dbReference type="Proteomes" id="UP000499080"/>
    </source>
</evidence>
<reference evidence="2 3" key="1">
    <citation type="journal article" date="2019" name="Sci. Rep.">
        <title>Orb-weaving spider Araneus ventricosus genome elucidates the spidroin gene catalogue.</title>
        <authorList>
            <person name="Kono N."/>
            <person name="Nakamura H."/>
            <person name="Ohtoshi R."/>
            <person name="Moran D.A.P."/>
            <person name="Shinohara A."/>
            <person name="Yoshida Y."/>
            <person name="Fujiwara M."/>
            <person name="Mori M."/>
            <person name="Tomita M."/>
            <person name="Arakawa K."/>
        </authorList>
    </citation>
    <scope>NUCLEOTIDE SEQUENCE [LARGE SCALE GENOMIC DNA]</scope>
</reference>